<reference evidence="4 5" key="1">
    <citation type="journal article" date="2020" name="Phytopathology">
        <title>Genome Sequence Resources of Colletotrichum truncatum, C. plurivorum, C. musicola, and C. sojae: Four Species Pathogenic to Soybean (Glycine max).</title>
        <authorList>
            <person name="Rogerio F."/>
            <person name="Boufleur T.R."/>
            <person name="Ciampi-Guillardi M."/>
            <person name="Sukno S.A."/>
            <person name="Thon M.R."/>
            <person name="Massola Junior N.S."/>
            <person name="Baroncelli R."/>
        </authorList>
    </citation>
    <scope>NUCLEOTIDE SEQUENCE [LARGE SCALE GENOMIC DNA]</scope>
    <source>
        <strain evidence="4 5">LFN0009</strain>
    </source>
</reference>
<accession>A0A8H6MIX8</accession>
<dbReference type="SMART" id="SM00829">
    <property type="entry name" value="PKS_ER"/>
    <property type="match status" value="1"/>
</dbReference>
<evidence type="ECO:0000256" key="2">
    <source>
        <dbReference type="ARBA" id="ARBA00023002"/>
    </source>
</evidence>
<evidence type="ECO:0000256" key="1">
    <source>
        <dbReference type="ARBA" id="ARBA00008072"/>
    </source>
</evidence>
<dbReference type="InterPro" id="IPR011032">
    <property type="entry name" value="GroES-like_sf"/>
</dbReference>
<evidence type="ECO:0000313" key="4">
    <source>
        <dbReference type="EMBL" id="KAF6787088.1"/>
    </source>
</evidence>
<dbReference type="Gene3D" id="3.40.50.720">
    <property type="entry name" value="NAD(P)-binding Rossmann-like Domain"/>
    <property type="match status" value="1"/>
</dbReference>
<dbReference type="InterPro" id="IPR036291">
    <property type="entry name" value="NAD(P)-bd_dom_sf"/>
</dbReference>
<evidence type="ECO:0000313" key="5">
    <source>
        <dbReference type="Proteomes" id="UP000652219"/>
    </source>
</evidence>
<proteinExistence type="inferred from homology"/>
<keyword evidence="2" id="KW-0560">Oxidoreductase</keyword>
<dbReference type="GO" id="GO:0016651">
    <property type="term" value="F:oxidoreductase activity, acting on NAD(P)H"/>
    <property type="evidence" value="ECO:0007669"/>
    <property type="project" value="InterPro"/>
</dbReference>
<name>A0A8H6MIX8_9PEZI</name>
<dbReference type="PANTHER" id="PTHR45348:SF2">
    <property type="entry name" value="ZINC-TYPE ALCOHOL DEHYDROGENASE-LIKE PROTEIN C2E1P3.01"/>
    <property type="match status" value="1"/>
</dbReference>
<protein>
    <submittedName>
        <fullName evidence="4">Enoyl reductase-like protein</fullName>
    </submittedName>
</protein>
<dbReference type="PANTHER" id="PTHR45348">
    <property type="entry name" value="HYPOTHETICAL OXIDOREDUCTASE (EUROFUNG)"/>
    <property type="match status" value="1"/>
</dbReference>
<comment type="similarity">
    <text evidence="1">Belongs to the zinc-containing alcohol dehydrogenase family.</text>
</comment>
<sequence>MQNAVLVTEVGKPLELAQRPMPHPGEGEILIRVHSTMLLPHDTYGRDLGLFVADKLPYVLGTNIAGVVEEIGPKVEDYKVGDRVFGVGNPLSPLPDFSGLQQYALLAPEGYAKIPDGLSFEEASVFPVNAVTSAAALFHPKGLAFAAPFTKNEPDTAPDLPPNTDRSLVIVGGGSNVGKLAIQFARLASVSKIIVIASAKNETRLRQLGATHVIDRYLQEEAIAAEARKIIHDEKGPLSVYDCVSWDYSLTVSLVPRTLPSVIACLHPAESCIELVKLNDLPARVQFIRGTVEFLQPLSADLWRILPTWIVSGQLAVSQFRVVDGLDLKAIEEGLDSYRDGSSVVPLIVRPNH</sequence>
<dbReference type="AlphaFoldDB" id="A0A8H6MIX8"/>
<dbReference type="Gene3D" id="3.90.180.10">
    <property type="entry name" value="Medium-chain alcohol dehydrogenases, catalytic domain"/>
    <property type="match status" value="1"/>
</dbReference>
<dbReference type="InterPro" id="IPR020843">
    <property type="entry name" value="ER"/>
</dbReference>
<comment type="caution">
    <text evidence="4">The sequence shown here is derived from an EMBL/GenBank/DDBJ whole genome shotgun (WGS) entry which is preliminary data.</text>
</comment>
<dbReference type="EMBL" id="WIGN01000611">
    <property type="protein sequence ID" value="KAF6787088.1"/>
    <property type="molecule type" value="Genomic_DNA"/>
</dbReference>
<dbReference type="Pfam" id="PF08240">
    <property type="entry name" value="ADH_N"/>
    <property type="match status" value="1"/>
</dbReference>
<dbReference type="SUPFAM" id="SSF51735">
    <property type="entry name" value="NAD(P)-binding Rossmann-fold domains"/>
    <property type="match status" value="1"/>
</dbReference>
<feature type="domain" description="Enoyl reductase (ER)" evidence="3">
    <location>
        <begin position="11"/>
        <end position="349"/>
    </location>
</feature>
<evidence type="ECO:0000259" key="3">
    <source>
        <dbReference type="SMART" id="SM00829"/>
    </source>
</evidence>
<dbReference type="InterPro" id="IPR047122">
    <property type="entry name" value="Trans-enoyl_RdTase-like"/>
</dbReference>
<organism evidence="4 5">
    <name type="scientific">Colletotrichum sojae</name>
    <dbReference type="NCBI Taxonomy" id="2175907"/>
    <lineage>
        <taxon>Eukaryota</taxon>
        <taxon>Fungi</taxon>
        <taxon>Dikarya</taxon>
        <taxon>Ascomycota</taxon>
        <taxon>Pezizomycotina</taxon>
        <taxon>Sordariomycetes</taxon>
        <taxon>Hypocreomycetidae</taxon>
        <taxon>Glomerellales</taxon>
        <taxon>Glomerellaceae</taxon>
        <taxon>Colletotrichum</taxon>
        <taxon>Colletotrichum orchidearum species complex</taxon>
    </lineage>
</organism>
<dbReference type="Proteomes" id="UP000652219">
    <property type="component" value="Unassembled WGS sequence"/>
</dbReference>
<gene>
    <name evidence="4" type="ORF">CSOJ01_15285</name>
</gene>
<dbReference type="InterPro" id="IPR013154">
    <property type="entry name" value="ADH-like_N"/>
</dbReference>
<dbReference type="SUPFAM" id="SSF50129">
    <property type="entry name" value="GroES-like"/>
    <property type="match status" value="1"/>
</dbReference>
<keyword evidence="5" id="KW-1185">Reference proteome</keyword>
<dbReference type="CDD" id="cd08249">
    <property type="entry name" value="enoyl_reductase_like"/>
    <property type="match status" value="1"/>
</dbReference>